<protein>
    <submittedName>
        <fullName evidence="1">Uncharacterized protein</fullName>
    </submittedName>
</protein>
<dbReference type="EMBL" id="JACATN010000003">
    <property type="protein sequence ID" value="MBT2161675.1"/>
    <property type="molecule type" value="Genomic_DNA"/>
</dbReference>
<dbReference type="Gene3D" id="2.60.40.10">
    <property type="entry name" value="Immunoglobulins"/>
    <property type="match status" value="1"/>
</dbReference>
<reference evidence="1 2" key="1">
    <citation type="submission" date="2020-06" db="EMBL/GenBank/DDBJ databases">
        <authorList>
            <person name="Isaeva M.P."/>
            <person name="Chernysheva N.Y."/>
        </authorList>
    </citation>
    <scope>NUCLEOTIDE SEQUENCE [LARGE SCALE GENOMIC DNA]</scope>
    <source>
        <strain evidence="1 2">KMM 6746</strain>
    </source>
</reference>
<evidence type="ECO:0000313" key="1">
    <source>
        <dbReference type="EMBL" id="MBT2161675.1"/>
    </source>
</evidence>
<comment type="caution">
    <text evidence="1">The sequence shown here is derived from an EMBL/GenBank/DDBJ whole genome shotgun (WGS) entry which is preliminary data.</text>
</comment>
<gene>
    <name evidence="1" type="ORF">HW347_10390</name>
</gene>
<proteinExistence type="predicted"/>
<organism evidence="1 2">
    <name type="scientific">Zobellia barbeyronii</name>
    <dbReference type="NCBI Taxonomy" id="2748009"/>
    <lineage>
        <taxon>Bacteria</taxon>
        <taxon>Pseudomonadati</taxon>
        <taxon>Bacteroidota</taxon>
        <taxon>Flavobacteriia</taxon>
        <taxon>Flavobacteriales</taxon>
        <taxon>Flavobacteriaceae</taxon>
        <taxon>Zobellia</taxon>
    </lineage>
</organism>
<keyword evidence="2" id="KW-1185">Reference proteome</keyword>
<name>A0ABS5WEY7_9FLAO</name>
<reference evidence="2" key="2">
    <citation type="submission" date="2023-07" db="EMBL/GenBank/DDBJ databases">
        <title>Zobellia barbeyronii sp. nov., a new marine flavobacterium, isolated from green and red algae.</title>
        <authorList>
            <person name="Nedashkovskaya O.I."/>
            <person name="Otstavnykh N."/>
            <person name="Zhukova N."/>
            <person name="Guzev K."/>
            <person name="Chausova V."/>
            <person name="Tekutyeva L."/>
            <person name="Mikhailov V."/>
            <person name="Isaeva M."/>
        </authorList>
    </citation>
    <scope>NUCLEOTIDE SEQUENCE [LARGE SCALE GENOMIC DNA]</scope>
    <source>
        <strain evidence="2">KMM 6746</strain>
    </source>
</reference>
<accession>A0ABS5WEY7</accession>
<evidence type="ECO:0000313" key="2">
    <source>
        <dbReference type="Proteomes" id="UP000740413"/>
    </source>
</evidence>
<dbReference type="InterPro" id="IPR013783">
    <property type="entry name" value="Ig-like_fold"/>
</dbReference>
<dbReference type="PROSITE" id="PS51257">
    <property type="entry name" value="PROKAR_LIPOPROTEIN"/>
    <property type="match status" value="1"/>
</dbReference>
<dbReference type="Proteomes" id="UP000740413">
    <property type="component" value="Unassembled WGS sequence"/>
</dbReference>
<dbReference type="RefSeq" id="WP_214611814.1">
    <property type="nucleotide sequence ID" value="NZ_JACATN010000003.1"/>
</dbReference>
<sequence length="527" mass="61027">MMKRIYPIYVVFFTFFLLLVYSCENDEKSPEIETKDEEAPLVIVQNLPEIIEVETEIKFQISDDSSIVDTELIVNGQKAATSTTNEISFIINPFDYPTGNLNIEIIAIDGSENETRVNEQIEMKRLLISVPHSNLKDNYYYDNYVMIHSLDGKLIDYQNYTSGQDIIFYGDDETTKENIIASLFTSPTEKNSNNNFAIQTFDEVPVGTILASQSELQLEDNYEYFPDRNQNANLSVISDHLASANGYGYQGYITNTTDLPLRYSSDIANDFFLMINVPTNPISANTQEDYSYLIITDLEKTSYEQSDFLTPSSFYEVEIPDEFKTHIADNYHCTIRGFRNEQDYQNGIYHNMLQIGSAGANIYSDGFYIPIIEEFEIYEKYIRAYIGNYYSVITRQKGLSYKPMPEMNLTYDNQQITTSGNYDHILLRYADYNFEDGLKALKWSYYTKPVSNLNIPFYDIEIPTEIQKKIEMQGLRVKPETTGDFGPGINASLIKLGTKRDYTKRMFQQNNHFNDREWYELQLTLTF</sequence>